<dbReference type="KEGG" id="noy:EXE57_08965"/>
<evidence type="ECO:0000256" key="1">
    <source>
        <dbReference type="SAM" id="Phobius"/>
    </source>
</evidence>
<evidence type="ECO:0000313" key="3">
    <source>
        <dbReference type="Proteomes" id="UP000294894"/>
    </source>
</evidence>
<proteinExistence type="predicted"/>
<protein>
    <submittedName>
        <fullName evidence="2">Zinc ribbon domain-containing protein</fullName>
    </submittedName>
</protein>
<feature type="transmembrane region" description="Helical" evidence="1">
    <location>
        <begin position="20"/>
        <end position="44"/>
    </location>
</feature>
<reference evidence="2 3" key="1">
    <citation type="submission" date="2019-03" db="EMBL/GenBank/DDBJ databases">
        <title>Three New Species of Nocardioides, Nocardioides euryhalodurans sp. nov., Nocardioides seonyuensis sp. nov. and Nocardioides eburneoflavus sp. nov., Iolated from Soil.</title>
        <authorList>
            <person name="Roh S.G."/>
            <person name="Lee C."/>
            <person name="Kim M.-K."/>
            <person name="Kim S.B."/>
        </authorList>
    </citation>
    <scope>NUCLEOTIDE SEQUENCE [LARGE SCALE GENOMIC DNA]</scope>
    <source>
        <strain evidence="2 3">MMS17-SY117</strain>
    </source>
</reference>
<sequence length="109" mass="11378">MIGGIDFFSTVDSFEGPTRFWMFFVAIPLLAVGGWLTQAGYVGVAARYASGELSPVIKDSAAYLSDGRGVAGVGRTVDDRPAAGPFCRQCGVRSDADARFCSGCGQSLA</sequence>
<dbReference type="EMBL" id="CP038267">
    <property type="protein sequence ID" value="QBR92402.1"/>
    <property type="molecule type" value="Genomic_DNA"/>
</dbReference>
<evidence type="ECO:0000313" key="2">
    <source>
        <dbReference type="EMBL" id="QBR92402.1"/>
    </source>
</evidence>
<dbReference type="RefSeq" id="WP_135076596.1">
    <property type="nucleotide sequence ID" value="NZ_CP038267.1"/>
</dbReference>
<keyword evidence="1" id="KW-0812">Transmembrane</keyword>
<organism evidence="2 3">
    <name type="scientific">Nocardioides euryhalodurans</name>
    <dbReference type="NCBI Taxonomy" id="2518370"/>
    <lineage>
        <taxon>Bacteria</taxon>
        <taxon>Bacillati</taxon>
        <taxon>Actinomycetota</taxon>
        <taxon>Actinomycetes</taxon>
        <taxon>Propionibacteriales</taxon>
        <taxon>Nocardioidaceae</taxon>
        <taxon>Nocardioides</taxon>
    </lineage>
</organism>
<keyword evidence="1" id="KW-1133">Transmembrane helix</keyword>
<keyword evidence="3" id="KW-1185">Reference proteome</keyword>
<dbReference type="Proteomes" id="UP000294894">
    <property type="component" value="Chromosome"/>
</dbReference>
<name>A0A4V1BDV1_9ACTN</name>
<gene>
    <name evidence="2" type="ORF">EXE57_08965</name>
</gene>
<dbReference type="AlphaFoldDB" id="A0A4V1BDV1"/>
<keyword evidence="1" id="KW-0472">Membrane</keyword>
<dbReference type="OrthoDB" id="9788304at2"/>
<accession>A0A4V1BDV1</accession>